<dbReference type="Proteomes" id="UP000736335">
    <property type="component" value="Unassembled WGS sequence"/>
</dbReference>
<dbReference type="OrthoDB" id="3352408at2759"/>
<evidence type="ECO:0000256" key="16">
    <source>
        <dbReference type="SAM" id="MobiDB-lite"/>
    </source>
</evidence>
<feature type="compositionally biased region" description="Basic and acidic residues" evidence="16">
    <location>
        <begin position="1"/>
        <end position="21"/>
    </location>
</feature>
<name>A0A9P6HC86_9AGAM</name>
<feature type="transmembrane region" description="Helical" evidence="15">
    <location>
        <begin position="393"/>
        <end position="412"/>
    </location>
</feature>
<dbReference type="GO" id="GO:0005384">
    <property type="term" value="F:manganese ion transmembrane transporter activity"/>
    <property type="evidence" value="ECO:0007669"/>
    <property type="project" value="UniProtKB-ARBA"/>
</dbReference>
<dbReference type="SUPFAM" id="SSF81665">
    <property type="entry name" value="Calcium ATPase, transmembrane domain M"/>
    <property type="match status" value="1"/>
</dbReference>
<feature type="region of interest" description="Disordered" evidence="16">
    <location>
        <begin position="1"/>
        <end position="77"/>
    </location>
</feature>
<dbReference type="InterPro" id="IPR023298">
    <property type="entry name" value="ATPase_P-typ_TM_dom_sf"/>
</dbReference>
<evidence type="ECO:0000256" key="8">
    <source>
        <dbReference type="ARBA" id="ARBA00022840"/>
    </source>
</evidence>
<dbReference type="SUPFAM" id="SSF56784">
    <property type="entry name" value="HAD-like"/>
    <property type="match status" value="1"/>
</dbReference>
<dbReference type="GO" id="GO:0012505">
    <property type="term" value="C:endomembrane system"/>
    <property type="evidence" value="ECO:0007669"/>
    <property type="project" value="UniProtKB-SubCell"/>
</dbReference>
<dbReference type="GO" id="GO:0031090">
    <property type="term" value="C:organelle membrane"/>
    <property type="evidence" value="ECO:0007669"/>
    <property type="project" value="UniProtKB-ARBA"/>
</dbReference>
<dbReference type="SFLD" id="SFLDF00027">
    <property type="entry name" value="p-type_atpase"/>
    <property type="match status" value="1"/>
</dbReference>
<feature type="domain" description="Cation-transporting P-type ATPase N-terminal" evidence="17">
    <location>
        <begin position="150"/>
        <end position="225"/>
    </location>
</feature>
<dbReference type="Gene3D" id="3.40.50.1000">
    <property type="entry name" value="HAD superfamily/HAD-like"/>
    <property type="match status" value="1"/>
</dbReference>
<evidence type="ECO:0000256" key="3">
    <source>
        <dbReference type="ARBA" id="ARBA00022553"/>
    </source>
</evidence>
<dbReference type="GO" id="GO:0005524">
    <property type="term" value="F:ATP binding"/>
    <property type="evidence" value="ECO:0007669"/>
    <property type="project" value="UniProtKB-KW"/>
</dbReference>
<dbReference type="InterPro" id="IPR001757">
    <property type="entry name" value="P_typ_ATPase"/>
</dbReference>
<evidence type="ECO:0000259" key="17">
    <source>
        <dbReference type="SMART" id="SM00831"/>
    </source>
</evidence>
<comment type="subcellular location">
    <subcellularLocation>
        <location evidence="1">Endomembrane system</location>
        <topology evidence="1">Multi-pass membrane protein</topology>
    </subcellularLocation>
    <subcellularLocation>
        <location evidence="15">Membrane</location>
        <topology evidence="15">Multi-pass membrane protein</topology>
    </subcellularLocation>
</comment>
<dbReference type="InterPro" id="IPR008250">
    <property type="entry name" value="ATPase_P-typ_transduc_dom_A_sf"/>
</dbReference>
<dbReference type="EMBL" id="WIUZ02000009">
    <property type="protein sequence ID" value="KAF9783923.1"/>
    <property type="molecule type" value="Genomic_DNA"/>
</dbReference>
<evidence type="ECO:0000256" key="9">
    <source>
        <dbReference type="ARBA" id="ARBA00022967"/>
    </source>
</evidence>
<evidence type="ECO:0000313" key="19">
    <source>
        <dbReference type="Proteomes" id="UP000736335"/>
    </source>
</evidence>
<organism evidence="18 19">
    <name type="scientific">Thelephora terrestris</name>
    <dbReference type="NCBI Taxonomy" id="56493"/>
    <lineage>
        <taxon>Eukaryota</taxon>
        <taxon>Fungi</taxon>
        <taxon>Dikarya</taxon>
        <taxon>Basidiomycota</taxon>
        <taxon>Agaricomycotina</taxon>
        <taxon>Agaricomycetes</taxon>
        <taxon>Thelephorales</taxon>
        <taxon>Thelephoraceae</taxon>
        <taxon>Thelephora</taxon>
    </lineage>
</organism>
<evidence type="ECO:0000256" key="7">
    <source>
        <dbReference type="ARBA" id="ARBA00022837"/>
    </source>
</evidence>
<feature type="transmembrane region" description="Helical" evidence="15">
    <location>
        <begin position="418"/>
        <end position="447"/>
    </location>
</feature>
<dbReference type="Gene3D" id="2.70.150.10">
    <property type="entry name" value="Calcium-transporting ATPase, cytoplasmic transduction domain A"/>
    <property type="match status" value="1"/>
</dbReference>
<dbReference type="Pfam" id="PF00122">
    <property type="entry name" value="E1-E2_ATPase"/>
    <property type="match status" value="1"/>
</dbReference>
<evidence type="ECO:0000256" key="13">
    <source>
        <dbReference type="ARBA" id="ARBA00038148"/>
    </source>
</evidence>
<dbReference type="InterPro" id="IPR018303">
    <property type="entry name" value="ATPase_P-typ_P_site"/>
</dbReference>
<evidence type="ECO:0000256" key="11">
    <source>
        <dbReference type="ARBA" id="ARBA00023065"/>
    </source>
</evidence>
<dbReference type="SFLD" id="SFLDG00002">
    <property type="entry name" value="C1.7:_P-type_atpase_like"/>
    <property type="match status" value="1"/>
</dbReference>
<evidence type="ECO:0000313" key="18">
    <source>
        <dbReference type="EMBL" id="KAF9783923.1"/>
    </source>
</evidence>
<dbReference type="SMART" id="SM00831">
    <property type="entry name" value="Cation_ATPase_N"/>
    <property type="match status" value="1"/>
</dbReference>
<keyword evidence="19" id="KW-1185">Reference proteome</keyword>
<comment type="caution">
    <text evidence="18">The sequence shown here is derived from an EMBL/GenBank/DDBJ whole genome shotgun (WGS) entry which is preliminary data.</text>
</comment>
<evidence type="ECO:0000256" key="5">
    <source>
        <dbReference type="ARBA" id="ARBA00022692"/>
    </source>
</evidence>
<keyword evidence="6 15" id="KW-0547">Nucleotide-binding</keyword>
<reference evidence="18" key="1">
    <citation type="journal article" date="2020" name="Nat. Commun.">
        <title>Large-scale genome sequencing of mycorrhizal fungi provides insights into the early evolution of symbiotic traits.</title>
        <authorList>
            <person name="Miyauchi S."/>
            <person name="Kiss E."/>
            <person name="Kuo A."/>
            <person name="Drula E."/>
            <person name="Kohler A."/>
            <person name="Sanchez-Garcia M."/>
            <person name="Morin E."/>
            <person name="Andreopoulos B."/>
            <person name="Barry K.W."/>
            <person name="Bonito G."/>
            <person name="Buee M."/>
            <person name="Carver A."/>
            <person name="Chen C."/>
            <person name="Cichocki N."/>
            <person name="Clum A."/>
            <person name="Culley D."/>
            <person name="Crous P.W."/>
            <person name="Fauchery L."/>
            <person name="Girlanda M."/>
            <person name="Hayes R.D."/>
            <person name="Keri Z."/>
            <person name="LaButti K."/>
            <person name="Lipzen A."/>
            <person name="Lombard V."/>
            <person name="Magnuson J."/>
            <person name="Maillard F."/>
            <person name="Murat C."/>
            <person name="Nolan M."/>
            <person name="Ohm R.A."/>
            <person name="Pangilinan J."/>
            <person name="Pereira M.F."/>
            <person name="Perotto S."/>
            <person name="Peter M."/>
            <person name="Pfister S."/>
            <person name="Riley R."/>
            <person name="Sitrit Y."/>
            <person name="Stielow J.B."/>
            <person name="Szollosi G."/>
            <person name="Zifcakova L."/>
            <person name="Stursova M."/>
            <person name="Spatafora J.W."/>
            <person name="Tedersoo L."/>
            <person name="Vaario L.M."/>
            <person name="Yamada A."/>
            <person name="Yan M."/>
            <person name="Wang P."/>
            <person name="Xu J."/>
            <person name="Bruns T."/>
            <person name="Baldrian P."/>
            <person name="Vilgalys R."/>
            <person name="Dunand C."/>
            <person name="Henrissat B."/>
            <person name="Grigoriev I.V."/>
            <person name="Hibbett D."/>
            <person name="Nagy L.G."/>
            <person name="Martin F.M."/>
        </authorList>
    </citation>
    <scope>NUCLEOTIDE SEQUENCE</scope>
    <source>
        <strain evidence="18">UH-Tt-Lm1</strain>
    </source>
</reference>
<feature type="transmembrane region" description="Helical" evidence="15">
    <location>
        <begin position="997"/>
        <end position="1021"/>
    </location>
</feature>
<feature type="compositionally biased region" description="Low complexity" evidence="16">
    <location>
        <begin position="44"/>
        <end position="56"/>
    </location>
</feature>
<dbReference type="InterPro" id="IPR023299">
    <property type="entry name" value="ATPase_P-typ_cyto_dom_N"/>
</dbReference>
<feature type="transmembrane region" description="Helical" evidence="15">
    <location>
        <begin position="973"/>
        <end position="991"/>
    </location>
</feature>
<dbReference type="GO" id="GO:0005737">
    <property type="term" value="C:cytoplasm"/>
    <property type="evidence" value="ECO:0007669"/>
    <property type="project" value="UniProtKB-ARBA"/>
</dbReference>
<protein>
    <recommendedName>
        <fullName evidence="15">Calcium-transporting ATPase</fullName>
        <ecNumber evidence="15">7.2.2.10</ecNumber>
    </recommendedName>
</protein>
<dbReference type="GO" id="GO:0005388">
    <property type="term" value="F:P-type calcium transporter activity"/>
    <property type="evidence" value="ECO:0007669"/>
    <property type="project" value="UniProtKB-EC"/>
</dbReference>
<keyword evidence="5 15" id="KW-0812">Transmembrane</keyword>
<feature type="region of interest" description="Disordered" evidence="16">
    <location>
        <begin position="117"/>
        <end position="153"/>
    </location>
</feature>
<dbReference type="PANTHER" id="PTHR42861">
    <property type="entry name" value="CALCIUM-TRANSPORTING ATPASE"/>
    <property type="match status" value="1"/>
</dbReference>
<keyword evidence="8 15" id="KW-0067">ATP-binding</keyword>
<feature type="transmembrane region" description="Helical" evidence="15">
    <location>
        <begin position="203"/>
        <end position="223"/>
    </location>
</feature>
<accession>A0A9P6HC86</accession>
<dbReference type="InterPro" id="IPR004014">
    <property type="entry name" value="ATPase_P-typ_cation-transptr_N"/>
</dbReference>
<evidence type="ECO:0000256" key="10">
    <source>
        <dbReference type="ARBA" id="ARBA00022989"/>
    </source>
</evidence>
<dbReference type="PRINTS" id="PR00119">
    <property type="entry name" value="CATATPASE"/>
</dbReference>
<keyword evidence="12 15" id="KW-0472">Membrane</keyword>
<dbReference type="SUPFAM" id="SSF81653">
    <property type="entry name" value="Calcium ATPase, transduction domain A"/>
    <property type="match status" value="1"/>
</dbReference>
<dbReference type="InterPro" id="IPR023214">
    <property type="entry name" value="HAD_sf"/>
</dbReference>
<dbReference type="SFLD" id="SFLDS00003">
    <property type="entry name" value="Haloacid_Dehalogenase"/>
    <property type="match status" value="1"/>
</dbReference>
<dbReference type="InterPro" id="IPR006413">
    <property type="entry name" value="P-type_ATPase_IIA_PMR1"/>
</dbReference>
<evidence type="ECO:0000256" key="15">
    <source>
        <dbReference type="RuleBase" id="RU361146"/>
    </source>
</evidence>
<keyword evidence="7 15" id="KW-0106">Calcium</keyword>
<dbReference type="InterPro" id="IPR059000">
    <property type="entry name" value="ATPase_P-type_domA"/>
</dbReference>
<feature type="compositionally biased region" description="Polar residues" evidence="16">
    <location>
        <begin position="137"/>
        <end position="153"/>
    </location>
</feature>
<reference evidence="18" key="2">
    <citation type="submission" date="2020-11" db="EMBL/GenBank/DDBJ databases">
        <authorList>
            <consortium name="DOE Joint Genome Institute"/>
            <person name="Kuo A."/>
            <person name="Miyauchi S."/>
            <person name="Kiss E."/>
            <person name="Drula E."/>
            <person name="Kohler A."/>
            <person name="Sanchez-Garcia M."/>
            <person name="Andreopoulos B."/>
            <person name="Barry K.W."/>
            <person name="Bonito G."/>
            <person name="Buee M."/>
            <person name="Carver A."/>
            <person name="Chen C."/>
            <person name="Cichocki N."/>
            <person name="Clum A."/>
            <person name="Culley D."/>
            <person name="Crous P.W."/>
            <person name="Fauchery L."/>
            <person name="Girlanda M."/>
            <person name="Hayes R."/>
            <person name="Keri Z."/>
            <person name="Labutti K."/>
            <person name="Lipzen A."/>
            <person name="Lombard V."/>
            <person name="Magnuson J."/>
            <person name="Maillard F."/>
            <person name="Morin E."/>
            <person name="Murat C."/>
            <person name="Nolan M."/>
            <person name="Ohm R."/>
            <person name="Pangilinan J."/>
            <person name="Pereira M."/>
            <person name="Perotto S."/>
            <person name="Peter M."/>
            <person name="Riley R."/>
            <person name="Sitrit Y."/>
            <person name="Stielow B."/>
            <person name="Szollosi G."/>
            <person name="Zifcakova L."/>
            <person name="Stursova M."/>
            <person name="Spatafora J.W."/>
            <person name="Tedersoo L."/>
            <person name="Vaario L.-M."/>
            <person name="Yamada A."/>
            <person name="Yan M."/>
            <person name="Wang P."/>
            <person name="Xu J."/>
            <person name="Bruns T."/>
            <person name="Baldrian P."/>
            <person name="Vilgalys R."/>
            <person name="Henrissat B."/>
            <person name="Grigoriev I.V."/>
            <person name="Hibbett D."/>
            <person name="Nagy L.G."/>
            <person name="Martin F.M."/>
        </authorList>
    </citation>
    <scope>NUCLEOTIDE SEQUENCE</scope>
    <source>
        <strain evidence="18">UH-Tt-Lm1</strain>
    </source>
</reference>
<dbReference type="Pfam" id="PF00690">
    <property type="entry name" value="Cation_ATPase_N"/>
    <property type="match status" value="1"/>
</dbReference>
<keyword evidence="11 15" id="KW-0406">Ion transport</keyword>
<dbReference type="InterPro" id="IPR036412">
    <property type="entry name" value="HAD-like_sf"/>
</dbReference>
<comment type="caution">
    <text evidence="15">Lacks conserved residue(s) required for the propagation of feature annotation.</text>
</comment>
<evidence type="ECO:0000256" key="4">
    <source>
        <dbReference type="ARBA" id="ARBA00022568"/>
    </source>
</evidence>
<comment type="function">
    <text evidence="15">Catalyzes the hydrolysis of ATP coupled with the transport of calcium.</text>
</comment>
<keyword evidence="2 15" id="KW-0813">Transport</keyword>
<keyword evidence="4 15" id="KW-0109">Calcium transport</keyword>
<dbReference type="Gene3D" id="3.40.1110.10">
    <property type="entry name" value="Calcium-transporting ATPase, cytoplasmic domain N"/>
    <property type="match status" value="1"/>
</dbReference>
<evidence type="ECO:0000256" key="6">
    <source>
        <dbReference type="ARBA" id="ARBA00022741"/>
    </source>
</evidence>
<proteinExistence type="inferred from homology"/>
<dbReference type="SUPFAM" id="SSF81660">
    <property type="entry name" value="Metal cation-transporting ATPase, ATP-binding domain N"/>
    <property type="match status" value="1"/>
</dbReference>
<evidence type="ECO:0000256" key="14">
    <source>
        <dbReference type="ARBA" id="ARBA00048694"/>
    </source>
</evidence>
<feature type="transmembrane region" description="Helical" evidence="15">
    <location>
        <begin position="229"/>
        <end position="245"/>
    </location>
</feature>
<dbReference type="InterPro" id="IPR044492">
    <property type="entry name" value="P_typ_ATPase_HD_dom"/>
</dbReference>
<dbReference type="NCBIfam" id="TIGR01494">
    <property type="entry name" value="ATPase_P-type"/>
    <property type="match status" value="2"/>
</dbReference>
<keyword evidence="9" id="KW-1278">Translocase</keyword>
<dbReference type="FunFam" id="3.40.50.1000:FF:000028">
    <property type="entry name" value="Calcium-transporting P-type ATPase, putative"/>
    <property type="match status" value="1"/>
</dbReference>
<dbReference type="GO" id="GO:0016887">
    <property type="term" value="F:ATP hydrolysis activity"/>
    <property type="evidence" value="ECO:0007669"/>
    <property type="project" value="InterPro"/>
</dbReference>
<gene>
    <name evidence="18" type="ORF">BJ322DRAFT_886054</name>
</gene>
<dbReference type="InterPro" id="IPR006068">
    <property type="entry name" value="ATPase_P-typ_cation-transptr_C"/>
</dbReference>
<comment type="similarity">
    <text evidence="13 15">Belongs to the cation transport ATPase (P-type) (TC 3.A.3) family.</text>
</comment>
<feature type="transmembrane region" description="Helical" evidence="15">
    <location>
        <begin position="910"/>
        <end position="932"/>
    </location>
</feature>
<dbReference type="AlphaFoldDB" id="A0A9P6HC86"/>
<dbReference type="EC" id="7.2.2.10" evidence="15"/>
<dbReference type="PRINTS" id="PR00120">
    <property type="entry name" value="HATPASE"/>
</dbReference>
<sequence length="1046" mass="113388">MYHSDGSRKAERRRSPGDDHQQTAASTSTYVRGTYPPQRPRALPESGRSSSPPASSYFLTTQGDDNTEPQPIGADAGSHFAYSTTLRRQQYELTSPTTAIQNITQGNWQGALDSFSRSRHSLDQPRPGRVPYPSKGPGTQQDASETPSSKFSHSTTEETFFYFRTSSTEGLSSSAIPSLREQYGYNEFSVAASEPVLIKFVKTIYETPLILLLCGSAVVSAVMGNIDDAISIAVAVLIVLTVGFVQEQRSEKSLEALNKLVPHHCHILRDGKQLHLLANELVPGDIVTFTTGDRVPADVRMVAAVDLEVDESSLTGETDARAKGVDPCAPGVALAERTSIAHMGSLVKNGRGTGIVVATGPQTEFGVVFTMVQDVEEKRTPLQLRMDELAHKLSVLSFGVIGVICIIGVLQSRSWLEMFTIGVSLAVAAIPEGLPIVTTVTLALGVLRMSKRKAIVKKLHSVESLGSVSVICSDKTGTLTKNEQTVTEMYVVDETISVDSTPESAIPLMENHSQSIRKLLEVGSICNNASTRNANGVYIGQSTDVALLNVLSSFGLEDMRQSFNRLSERPFSSEVKSMAVSGTLQTPHGPSKEVYYIKGSIDSIIERCKFYYIADDSMPGLDNNAKSMIMNKANATASRGLRVIAMAYGYGSVKEVESSGLQENLVFVGFQAMYDPPRKGVADSIALLHSGGVQVVMITGDSEQTALYIARQLGLRVGRGRADGTSYCLTGQAIDQMTGEQLKERVGSVSVFARTTPRHKMAIVEAFQSRGAIVAMTGDGVNDAPALKMADIGVSMGKSGTDVAKEAADMILVDDNFSTILPAVEEGKSIFHNIQNFLSFQLSTAAAALALITLSTFCGLSNPLNPMQILFINILMDGPPSQSLGVDPVDPTVMRRPPRRKDAPIVNKRLLYRVMFSASIIVVETLFIYIYALSDDRISRREQTMTFTCFVFLDLVSAIQNRGLGCGITQNKMLVSTVSVSFIVQLSLIYVPLMQSIFQTAALDFEDLFLLLILAGISFTLHEVRRGYERRLNAAITLSSIVEEMA</sequence>
<feature type="compositionally biased region" description="Polar residues" evidence="16">
    <location>
        <begin position="22"/>
        <end position="31"/>
    </location>
</feature>
<evidence type="ECO:0000256" key="2">
    <source>
        <dbReference type="ARBA" id="ARBA00022448"/>
    </source>
</evidence>
<keyword evidence="10 15" id="KW-1133">Transmembrane helix</keyword>
<evidence type="ECO:0000256" key="12">
    <source>
        <dbReference type="ARBA" id="ARBA00023136"/>
    </source>
</evidence>
<dbReference type="Pfam" id="PF00689">
    <property type="entry name" value="Cation_ATPase_C"/>
    <property type="match status" value="1"/>
</dbReference>
<keyword evidence="3" id="KW-0597">Phosphoprotein</keyword>
<dbReference type="PROSITE" id="PS00154">
    <property type="entry name" value="ATPASE_E1_E2"/>
    <property type="match status" value="1"/>
</dbReference>
<evidence type="ECO:0000256" key="1">
    <source>
        <dbReference type="ARBA" id="ARBA00004127"/>
    </source>
</evidence>
<comment type="catalytic activity">
    <reaction evidence="14 15">
        <text>Ca(2+)(in) + ATP + H2O = Ca(2+)(out) + ADP + phosphate + H(+)</text>
        <dbReference type="Rhea" id="RHEA:18105"/>
        <dbReference type="ChEBI" id="CHEBI:15377"/>
        <dbReference type="ChEBI" id="CHEBI:15378"/>
        <dbReference type="ChEBI" id="CHEBI:29108"/>
        <dbReference type="ChEBI" id="CHEBI:30616"/>
        <dbReference type="ChEBI" id="CHEBI:43474"/>
        <dbReference type="ChEBI" id="CHEBI:456216"/>
        <dbReference type="EC" id="7.2.2.10"/>
    </reaction>
</comment>
<dbReference type="FunFam" id="2.70.150.10:FF:000008">
    <property type="entry name" value="Calcium-transporting ATPase"/>
    <property type="match status" value="1"/>
</dbReference>
<dbReference type="FunFam" id="3.40.50.1000:FF:000001">
    <property type="entry name" value="Phospholipid-transporting ATPase IC"/>
    <property type="match status" value="1"/>
</dbReference>
<dbReference type="NCBIfam" id="TIGR01522">
    <property type="entry name" value="ATPase-IIA2_Ca"/>
    <property type="match status" value="1"/>
</dbReference>
<dbReference type="Pfam" id="PF13246">
    <property type="entry name" value="Cation_ATPase"/>
    <property type="match status" value="1"/>
</dbReference>
<dbReference type="Gene3D" id="1.20.1110.10">
    <property type="entry name" value="Calcium-transporting ATPase, transmembrane domain"/>
    <property type="match status" value="1"/>
</dbReference>